<keyword evidence="9" id="KW-0966">Cell projection</keyword>
<dbReference type="AlphaFoldDB" id="A0A081B9L9"/>
<evidence type="ECO:0000256" key="6">
    <source>
        <dbReference type="ARBA" id="ARBA00023237"/>
    </source>
</evidence>
<keyword evidence="3 8" id="KW-0732">Signal</keyword>
<sequence length="256" mass="27539">MFHPSASLAARLRTGLAVALMGASLAACSAADRLANVGKPPPLNPIENPASQPGYKPVTMPMPAPEQVVYQPNSLWRSGSRAFFKDQRASRVGDILTVNIDITDRARVNNSTTRTRSNSEDANVGALLGYESALGKILPEAVDPDNLAEFGSDSSSQGTGTVNRREEVTLTVAAVVSQVLPNGNLVIEGRQEVRVNFEVRELLIAGVVRPEDISATNTIQHTQIAEARVSYGGRGQLTDVQQPRYGQQVYDIIMPF</sequence>
<evidence type="ECO:0000256" key="5">
    <source>
        <dbReference type="ARBA" id="ARBA00023143"/>
    </source>
</evidence>
<comment type="caution">
    <text evidence="9">The sequence shown here is derived from an EMBL/GenBank/DDBJ whole genome shotgun (WGS) entry which is preliminary data.</text>
</comment>
<gene>
    <name evidence="7" type="primary">flgH</name>
    <name evidence="9" type="ORF">M2A_1236</name>
</gene>
<dbReference type="eggNOG" id="COG2063">
    <property type="taxonomic scope" value="Bacteria"/>
</dbReference>
<protein>
    <recommendedName>
        <fullName evidence="7">Flagellar L-ring protein</fullName>
    </recommendedName>
    <alternativeName>
        <fullName evidence="7">Basal body L-ring protein</fullName>
    </alternativeName>
</protein>
<comment type="subunit">
    <text evidence="7">The basal body constitutes a major portion of the flagellar organelle and consists of four rings (L,P,S, and M) mounted on a central rod.</text>
</comment>
<dbReference type="Proteomes" id="UP000028702">
    <property type="component" value="Unassembled WGS sequence"/>
</dbReference>
<evidence type="ECO:0000313" key="9">
    <source>
        <dbReference type="EMBL" id="GAK44737.1"/>
    </source>
</evidence>
<dbReference type="Pfam" id="PF02107">
    <property type="entry name" value="FlgH"/>
    <property type="match status" value="1"/>
</dbReference>
<dbReference type="PRINTS" id="PR01008">
    <property type="entry name" value="FLGLRINGFLGH"/>
</dbReference>
<feature type="signal peptide" evidence="8">
    <location>
        <begin position="1"/>
        <end position="19"/>
    </location>
</feature>
<name>A0A081B9L9_9HYPH</name>
<comment type="similarity">
    <text evidence="2 7">Belongs to the FlgH family.</text>
</comment>
<dbReference type="GO" id="GO:0003774">
    <property type="term" value="F:cytoskeletal motor activity"/>
    <property type="evidence" value="ECO:0007669"/>
    <property type="project" value="InterPro"/>
</dbReference>
<dbReference type="InterPro" id="IPR000527">
    <property type="entry name" value="Flag_Lring"/>
</dbReference>
<keyword evidence="10" id="KW-1185">Reference proteome</keyword>
<evidence type="ECO:0000256" key="3">
    <source>
        <dbReference type="ARBA" id="ARBA00022729"/>
    </source>
</evidence>
<evidence type="ECO:0000256" key="7">
    <source>
        <dbReference type="HAMAP-Rule" id="MF_00415"/>
    </source>
</evidence>
<dbReference type="HAMAP" id="MF_00415">
    <property type="entry name" value="FlgH"/>
    <property type="match status" value="1"/>
</dbReference>
<organism evidence="9 10">
    <name type="scientific">Tepidicaulis marinus</name>
    <dbReference type="NCBI Taxonomy" id="1333998"/>
    <lineage>
        <taxon>Bacteria</taxon>
        <taxon>Pseudomonadati</taxon>
        <taxon>Pseudomonadota</taxon>
        <taxon>Alphaproteobacteria</taxon>
        <taxon>Hyphomicrobiales</taxon>
        <taxon>Parvibaculaceae</taxon>
        <taxon>Tepidicaulis</taxon>
    </lineage>
</organism>
<evidence type="ECO:0000256" key="1">
    <source>
        <dbReference type="ARBA" id="ARBA00002591"/>
    </source>
</evidence>
<dbReference type="GO" id="GO:0071973">
    <property type="term" value="P:bacterial-type flagellum-dependent cell motility"/>
    <property type="evidence" value="ECO:0007669"/>
    <property type="project" value="InterPro"/>
</dbReference>
<dbReference type="EMBL" id="BBIO01000005">
    <property type="protein sequence ID" value="GAK44737.1"/>
    <property type="molecule type" value="Genomic_DNA"/>
</dbReference>
<dbReference type="STRING" id="1333998.M2A_1236"/>
<dbReference type="NCBIfam" id="NF001305">
    <property type="entry name" value="PRK00249.1-5"/>
    <property type="match status" value="1"/>
</dbReference>
<feature type="chain" id="PRO_5008819581" description="Flagellar L-ring protein" evidence="8">
    <location>
        <begin position="20"/>
        <end position="256"/>
    </location>
</feature>
<evidence type="ECO:0000256" key="4">
    <source>
        <dbReference type="ARBA" id="ARBA00023136"/>
    </source>
</evidence>
<comment type="function">
    <text evidence="1 7">Assembles around the rod to form the L-ring and probably protects the motor/basal body from shearing forces during rotation.</text>
</comment>
<keyword evidence="5 7" id="KW-0975">Bacterial flagellum</keyword>
<reference evidence="9 10" key="1">
    <citation type="submission" date="2014-07" db="EMBL/GenBank/DDBJ databases">
        <title>Tepidicaulis marinum gen. nov., sp. nov., a novel marine bacterium denitrifying nitrate to nitrous oxide strictly under microaerobic conditions.</title>
        <authorList>
            <person name="Takeuchi M."/>
            <person name="Yamagishi T."/>
            <person name="Kamagata Y."/>
            <person name="Oshima K."/>
            <person name="Hattori M."/>
            <person name="Katayama T."/>
            <person name="Hanada S."/>
            <person name="Tamaki H."/>
            <person name="Marumo K."/>
            <person name="Maeda H."/>
            <person name="Nedachi M."/>
            <person name="Iwasaki W."/>
            <person name="Suwa Y."/>
            <person name="Sakata S."/>
        </authorList>
    </citation>
    <scope>NUCLEOTIDE SEQUENCE [LARGE SCALE GENOMIC DNA]</scope>
    <source>
        <strain evidence="9 10">MA2</strain>
    </source>
</reference>
<dbReference type="GO" id="GO:0009427">
    <property type="term" value="C:bacterial-type flagellum basal body, distal rod, L ring"/>
    <property type="evidence" value="ECO:0007669"/>
    <property type="project" value="InterPro"/>
</dbReference>
<keyword evidence="9" id="KW-0282">Flagellum</keyword>
<dbReference type="RefSeq" id="WP_045444550.1">
    <property type="nucleotide sequence ID" value="NZ_BBIO01000005.1"/>
</dbReference>
<evidence type="ECO:0000256" key="2">
    <source>
        <dbReference type="ARBA" id="ARBA00006929"/>
    </source>
</evidence>
<dbReference type="PANTHER" id="PTHR34933">
    <property type="entry name" value="FLAGELLAR L-RING PROTEIN"/>
    <property type="match status" value="1"/>
</dbReference>
<keyword evidence="9" id="KW-0969">Cilium</keyword>
<keyword evidence="4 7" id="KW-0472">Membrane</keyword>
<keyword evidence="6 7" id="KW-0998">Cell outer membrane</keyword>
<comment type="subcellular location">
    <subcellularLocation>
        <location evidence="7">Cell outer membrane</location>
    </subcellularLocation>
    <subcellularLocation>
        <location evidence="7">Bacterial flagellum basal body</location>
    </subcellularLocation>
</comment>
<dbReference type="PANTHER" id="PTHR34933:SF1">
    <property type="entry name" value="FLAGELLAR L-RING PROTEIN"/>
    <property type="match status" value="1"/>
</dbReference>
<accession>A0A081B9L9</accession>
<proteinExistence type="inferred from homology"/>
<dbReference type="GO" id="GO:0009279">
    <property type="term" value="C:cell outer membrane"/>
    <property type="evidence" value="ECO:0007669"/>
    <property type="project" value="UniProtKB-SubCell"/>
</dbReference>
<evidence type="ECO:0000313" key="10">
    <source>
        <dbReference type="Proteomes" id="UP000028702"/>
    </source>
</evidence>
<evidence type="ECO:0000256" key="8">
    <source>
        <dbReference type="SAM" id="SignalP"/>
    </source>
</evidence>